<dbReference type="InterPro" id="IPR045078">
    <property type="entry name" value="TST/MPST-like"/>
</dbReference>
<protein>
    <submittedName>
        <fullName evidence="6">Thiosulfate sulfurtransferase</fullName>
    </submittedName>
    <submittedName>
        <fullName evidence="7">Thiosulfate/3-mercaptopyruvate sulfurtransferase</fullName>
    </submittedName>
</protein>
<dbReference type="PROSITE" id="PS00380">
    <property type="entry name" value="RHODANESE_1"/>
    <property type="match status" value="1"/>
</dbReference>
<feature type="chain" id="PRO_5038764827" evidence="4">
    <location>
        <begin position="21"/>
        <end position="542"/>
    </location>
</feature>
<gene>
    <name evidence="7" type="ORF">EDD74_1397</name>
    <name evidence="6" type="ORF">FAEUMB_26770</name>
</gene>
<dbReference type="PROSITE" id="PS51257">
    <property type="entry name" value="PROKAR_LIPOPROTEIN"/>
    <property type="match status" value="1"/>
</dbReference>
<evidence type="ECO:0000313" key="6">
    <source>
        <dbReference type="EMBL" id="GBU06136.1"/>
    </source>
</evidence>
<dbReference type="EMBL" id="BHEO01000008">
    <property type="protein sequence ID" value="GBU06136.1"/>
    <property type="molecule type" value="Genomic_DNA"/>
</dbReference>
<dbReference type="InterPro" id="IPR001763">
    <property type="entry name" value="Rhodanese-like_dom"/>
</dbReference>
<dbReference type="InterPro" id="IPR036873">
    <property type="entry name" value="Rhodanese-like_dom_sf"/>
</dbReference>
<dbReference type="Pfam" id="PF00581">
    <property type="entry name" value="Rhodanese"/>
    <property type="match status" value="2"/>
</dbReference>
<keyword evidence="2" id="KW-0677">Repeat</keyword>
<evidence type="ECO:0000256" key="2">
    <source>
        <dbReference type="ARBA" id="ARBA00022737"/>
    </source>
</evidence>
<evidence type="ECO:0000259" key="5">
    <source>
        <dbReference type="PROSITE" id="PS50206"/>
    </source>
</evidence>
<organism evidence="7 8">
    <name type="scientific">Faecalimonas umbilicata</name>
    <dbReference type="NCBI Taxonomy" id="1912855"/>
    <lineage>
        <taxon>Bacteria</taxon>
        <taxon>Bacillati</taxon>
        <taxon>Bacillota</taxon>
        <taxon>Clostridia</taxon>
        <taxon>Lachnospirales</taxon>
        <taxon>Lachnospiraceae</taxon>
        <taxon>Faecalimonas</taxon>
    </lineage>
</organism>
<feature type="domain" description="Rhodanese" evidence="5">
    <location>
        <begin position="228"/>
        <end position="349"/>
    </location>
</feature>
<dbReference type="InterPro" id="IPR001307">
    <property type="entry name" value="Thiosulphate_STrfase_CS"/>
</dbReference>
<feature type="region of interest" description="Disordered" evidence="3">
    <location>
        <begin position="24"/>
        <end position="57"/>
    </location>
</feature>
<keyword evidence="4" id="KW-0732">Signal</keyword>
<dbReference type="GO" id="GO:0004792">
    <property type="term" value="F:thiosulfate-cyanide sulfurtransferase activity"/>
    <property type="evidence" value="ECO:0007669"/>
    <property type="project" value="InterPro"/>
</dbReference>
<dbReference type="Gene3D" id="3.40.250.10">
    <property type="entry name" value="Rhodanese-like domain"/>
    <property type="match status" value="3"/>
</dbReference>
<dbReference type="EMBL" id="SLZV01000039">
    <property type="protein sequence ID" value="TCS61019.1"/>
    <property type="molecule type" value="Genomic_DNA"/>
</dbReference>
<accession>A0A4R3J556</accession>
<dbReference type="Proteomes" id="UP000294613">
    <property type="component" value="Unassembled WGS sequence"/>
</dbReference>
<proteinExistence type="predicted"/>
<keyword evidence="9" id="KW-1185">Reference proteome</keyword>
<comment type="caution">
    <text evidence="7">The sequence shown here is derived from an EMBL/GenBank/DDBJ whole genome shotgun (WGS) entry which is preliminary data.</text>
</comment>
<evidence type="ECO:0000313" key="8">
    <source>
        <dbReference type="Proteomes" id="UP000294613"/>
    </source>
</evidence>
<reference evidence="7 8" key="2">
    <citation type="submission" date="2019-03" db="EMBL/GenBank/DDBJ databases">
        <title>Genomic Encyclopedia of Type Strains, Phase IV (KMG-IV): sequencing the most valuable type-strain genomes for metagenomic binning, comparative biology and taxonomic classification.</title>
        <authorList>
            <person name="Goeker M."/>
        </authorList>
    </citation>
    <scope>NUCLEOTIDE SEQUENCE [LARGE SCALE GENOMIC DNA]</scope>
    <source>
        <strain evidence="7 8">DSM 103426</strain>
    </source>
</reference>
<dbReference type="PANTHER" id="PTHR11364:SF27">
    <property type="entry name" value="SULFURTRANSFERASE"/>
    <property type="match status" value="1"/>
</dbReference>
<keyword evidence="1 7" id="KW-0808">Transferase</keyword>
<reference evidence="6 9" key="1">
    <citation type="journal article" date="2018" name="Int. J. Syst. Evol. Microbiol.">
        <title>Draft Genome Sequence of Faecalimonas umbilicata JCM 30896T, an Acetate-Producing Bacterium Isolated from Human Feces.</title>
        <authorList>
            <person name="Sakamoto M."/>
            <person name="Ikeyama N."/>
            <person name="Yuki M."/>
            <person name="Ohkuma M."/>
        </authorList>
    </citation>
    <scope>NUCLEOTIDE SEQUENCE [LARGE SCALE GENOMIC DNA]</scope>
    <source>
        <strain evidence="6 9">EGH7</strain>
    </source>
</reference>
<evidence type="ECO:0000313" key="9">
    <source>
        <dbReference type="Proteomes" id="UP000702954"/>
    </source>
</evidence>
<evidence type="ECO:0000256" key="3">
    <source>
        <dbReference type="SAM" id="MobiDB-lite"/>
    </source>
</evidence>
<dbReference type="PROSITE" id="PS50206">
    <property type="entry name" value="RHODANESE_3"/>
    <property type="match status" value="3"/>
</dbReference>
<dbReference type="PANTHER" id="PTHR11364">
    <property type="entry name" value="THIOSULFATE SULFERTANSFERASE"/>
    <property type="match status" value="1"/>
</dbReference>
<feature type="signal peptide" evidence="4">
    <location>
        <begin position="1"/>
        <end position="20"/>
    </location>
</feature>
<evidence type="ECO:0000313" key="7">
    <source>
        <dbReference type="EMBL" id="TCS61019.1"/>
    </source>
</evidence>
<sequence length="542" mass="60342">MKKKMLASLLCVTIATSMLMGCSTNSKSDKKEEVTQKEEASAEDNGYNKSAMPKGDVKVDEATKEQVEAFMNDSDEKTVLVDARPQESYSGWALEGAKTGGHLKNAKLFSSRWLDCYYSGNDYGSTAPRTTYLARAMESQGITKEAEIIVYDYSGEHAINVAGYFQENGLENVKVFKANEMIDAGTAVESYANYDRFLPTEIVKNISDVKTGKSSELTEEAKAIVEDNIDKVVLVDVAWGNSKASTYFSRGHVPGAVHINTDSYERPRVYVPEKRAEYAKEWRLITPEEFRDTVAPQYGITKDSIVILTGPTAAPQGRLGFLLRTLGVKTYAMTGALTAWEYNGYELDTDESTLVVPTAADSFGTDKVSNPEELIWMDEIKTILSGEKEGQVVDNRGKTNWDGLETGYSYHDIAGRIEGTIWCPEESAEDGDFFTNIDFTARTQDEYVSLLKNYDVNPDKLVAFFCGDSWGAAKIAYWCQSVDLNNIKEWANGWLPWSNEGNEFIDHNGKKVHYDKYLDAVVDENGKDVSDGVNFLTGEEQK</sequence>
<dbReference type="SMART" id="SM00450">
    <property type="entry name" value="RHOD"/>
    <property type="match status" value="3"/>
</dbReference>
<name>A0A4R3J556_9FIRM</name>
<keyword evidence="7" id="KW-0670">Pyruvate</keyword>
<feature type="domain" description="Rhodanese" evidence="5">
    <location>
        <begin position="386"/>
        <end position="506"/>
    </location>
</feature>
<dbReference type="Proteomes" id="UP000702954">
    <property type="component" value="Unassembled WGS sequence"/>
</dbReference>
<dbReference type="SUPFAM" id="SSF52821">
    <property type="entry name" value="Rhodanese/Cell cycle control phosphatase"/>
    <property type="match status" value="3"/>
</dbReference>
<evidence type="ECO:0000256" key="1">
    <source>
        <dbReference type="ARBA" id="ARBA00022679"/>
    </source>
</evidence>
<evidence type="ECO:0000256" key="4">
    <source>
        <dbReference type="SAM" id="SignalP"/>
    </source>
</evidence>
<dbReference type="RefSeq" id="WP_009261818.1">
    <property type="nucleotide sequence ID" value="NZ_BHEO01000008.1"/>
</dbReference>
<feature type="compositionally biased region" description="Basic and acidic residues" evidence="3">
    <location>
        <begin position="27"/>
        <end position="40"/>
    </location>
</feature>
<dbReference type="AlphaFoldDB" id="A0A4R3J556"/>
<feature type="domain" description="Rhodanese" evidence="5">
    <location>
        <begin position="74"/>
        <end position="190"/>
    </location>
</feature>